<name>A0A0J5FWU3_9GAMM</name>
<dbReference type="PATRIC" id="fig|880157.4.peg.482"/>
<evidence type="ECO:0000313" key="3">
    <source>
        <dbReference type="Proteomes" id="UP000036277"/>
    </source>
</evidence>
<dbReference type="InterPro" id="IPR035069">
    <property type="entry name" value="TTHA1013/TTHA0281-like"/>
</dbReference>
<dbReference type="InterPro" id="IPR051404">
    <property type="entry name" value="TA_system_antitoxin"/>
</dbReference>
<feature type="domain" description="HicB-like antitoxin of toxin-antitoxin system" evidence="1">
    <location>
        <begin position="3"/>
        <end position="129"/>
    </location>
</feature>
<reference evidence="2 3" key="1">
    <citation type="submission" date="2015-06" db="EMBL/GenBank/DDBJ databases">
        <title>Draft Whole-Genome Sequence of the Entomopathogenic Bacterium Xenorhabdus khoisanae.</title>
        <authorList>
            <person name="Naidoo S."/>
            <person name="Featherston J."/>
            <person name="Gray V.M."/>
        </authorList>
    </citation>
    <scope>NUCLEOTIDE SEQUENCE [LARGE SCALE GENOMIC DNA]</scope>
    <source>
        <strain evidence="2 3">MCB</strain>
    </source>
</reference>
<dbReference type="STRING" id="880157.AB204_02315"/>
<gene>
    <name evidence="2" type="ORF">AB204_02315</name>
</gene>
<evidence type="ECO:0000259" key="1">
    <source>
        <dbReference type="Pfam" id="PF15919"/>
    </source>
</evidence>
<evidence type="ECO:0000313" key="2">
    <source>
        <dbReference type="EMBL" id="KMJ46676.1"/>
    </source>
</evidence>
<comment type="caution">
    <text evidence="2">The sequence shown here is derived from an EMBL/GenBank/DDBJ whole genome shotgun (WGS) entry which is preliminary data.</text>
</comment>
<dbReference type="OrthoDB" id="9807959at2"/>
<dbReference type="PANTHER" id="PTHR34504">
    <property type="entry name" value="ANTITOXIN HICB"/>
    <property type="match status" value="1"/>
</dbReference>
<dbReference type="InterPro" id="IPR031807">
    <property type="entry name" value="HicB-like"/>
</dbReference>
<dbReference type="SUPFAM" id="SSF143100">
    <property type="entry name" value="TTHA1013/TTHA0281-like"/>
    <property type="match status" value="1"/>
</dbReference>
<protein>
    <submittedName>
        <fullName evidence="2">Phage-like protein</fullName>
    </submittedName>
</protein>
<dbReference type="Proteomes" id="UP000036277">
    <property type="component" value="Unassembled WGS sequence"/>
</dbReference>
<organism evidence="2 3">
    <name type="scientific">Xenorhabdus khoisanae</name>
    <dbReference type="NCBI Taxonomy" id="880157"/>
    <lineage>
        <taxon>Bacteria</taxon>
        <taxon>Pseudomonadati</taxon>
        <taxon>Pseudomonadota</taxon>
        <taxon>Gammaproteobacteria</taxon>
        <taxon>Enterobacterales</taxon>
        <taxon>Morganellaceae</taxon>
        <taxon>Xenorhabdus</taxon>
    </lineage>
</organism>
<accession>A0A0J5FWU3</accession>
<dbReference type="PANTHER" id="PTHR34504:SF2">
    <property type="entry name" value="UPF0150 PROTEIN SSL0259"/>
    <property type="match status" value="1"/>
</dbReference>
<dbReference type="AlphaFoldDB" id="A0A0J5FWU3"/>
<dbReference type="EMBL" id="LFCV01000013">
    <property type="protein sequence ID" value="KMJ46676.1"/>
    <property type="molecule type" value="Genomic_DNA"/>
</dbReference>
<dbReference type="CDD" id="cd22231">
    <property type="entry name" value="RHH_NikR_HicB-like"/>
    <property type="match status" value="1"/>
</dbReference>
<dbReference type="RefSeq" id="WP_047961758.1">
    <property type="nucleotide sequence ID" value="NZ_CAWMBG010000013.1"/>
</dbReference>
<keyword evidence="3" id="KW-1185">Reference proteome</keyword>
<sequence>MLYPIAIEIGDENHAYGVVVPDISGCFSAGDSMEEAIKNAKEAITGHLELLAEMNQLPPEANSLDYWIKDAEYAGWAWAVIEVDVEPYLGKSTKFNVTLPDLLSKKIDDQVKASPNLYKNRSHFLQVAALHELQNGIQQ</sequence>
<dbReference type="Pfam" id="PF15919">
    <property type="entry name" value="HicB_lk_antitox"/>
    <property type="match status" value="1"/>
</dbReference>
<proteinExistence type="predicted"/>
<dbReference type="Gene3D" id="3.30.160.250">
    <property type="match status" value="1"/>
</dbReference>